<accession>A0A8S0G2V2</accession>
<dbReference type="PANTHER" id="PTHR30408">
    <property type="entry name" value="TYPE-1 RESTRICTION ENZYME ECOKI SPECIFICITY PROTEIN"/>
    <property type="match status" value="1"/>
</dbReference>
<gene>
    <name evidence="3" type="ORF">EIMP300_77280</name>
</gene>
<dbReference type="GO" id="GO:0009307">
    <property type="term" value="P:DNA restriction-modification system"/>
    <property type="evidence" value="ECO:0007669"/>
    <property type="project" value="UniProtKB-KW"/>
</dbReference>
<dbReference type="InterPro" id="IPR044946">
    <property type="entry name" value="Restrct_endonuc_typeI_TRD_sf"/>
</dbReference>
<keyword evidence="2" id="KW-0238">DNA-binding</keyword>
<reference evidence="3 4" key="1">
    <citation type="submission" date="2020-01" db="EMBL/GenBank/DDBJ databases">
        <title>Dynamics of blaIMP-6 dissemination in carbapenem resistant Enterobacteriacea isolated from regional surveillance in Osaka, Japan.</title>
        <authorList>
            <person name="Abe R."/>
            <person name="Akeda Y."/>
            <person name="Sugawara Y."/>
            <person name="Yamamoto N."/>
            <person name="Tomono K."/>
            <person name="Takeuchi D."/>
            <person name="Kawahara R."/>
            <person name="Hamada S."/>
        </authorList>
    </citation>
    <scope>NUCLEOTIDE SEQUENCE [LARGE SCALE GENOMIC DNA]</scope>
    <source>
        <strain evidence="3 4">E300</strain>
    </source>
</reference>
<dbReference type="GO" id="GO:0003677">
    <property type="term" value="F:DNA binding"/>
    <property type="evidence" value="ECO:0007669"/>
    <property type="project" value="UniProtKB-KW"/>
</dbReference>
<evidence type="ECO:0008006" key="5">
    <source>
        <dbReference type="Google" id="ProtNLM"/>
    </source>
</evidence>
<dbReference type="EMBL" id="AP022360">
    <property type="protein sequence ID" value="BBU86328.1"/>
    <property type="molecule type" value="Genomic_DNA"/>
</dbReference>
<dbReference type="CDD" id="cd17252">
    <property type="entry name" value="RMtype1_S_EcoKI-TRD1-CR1_like"/>
    <property type="match status" value="1"/>
</dbReference>
<keyword evidence="1" id="KW-0680">Restriction system</keyword>
<name>A0A8S0G2V2_ECOLX</name>
<dbReference type="Proteomes" id="UP000467488">
    <property type="component" value="Chromosome"/>
</dbReference>
<dbReference type="AlphaFoldDB" id="A0A8S0G2V2"/>
<evidence type="ECO:0000256" key="1">
    <source>
        <dbReference type="ARBA" id="ARBA00022747"/>
    </source>
</evidence>
<protein>
    <recommendedName>
        <fullName evidence="5">Restriction endonuclease subunit S</fullName>
    </recommendedName>
</protein>
<sequence>MAKTLYDYWFVQFDFPDANGKPYKTSGGKMEYNATLKREIPAGWNDSILGKFIELDRGVTYSKEDVRTQDDKDTIGILRATNVTGNNVDIDDLVFIPSSRVNVNQMLNKFDILIVMSSGSKEHVGKNGVYYFEKKHAFGAFCSKITPVRKYMIFGYFINTFLQSKWFKSYINNQCLGTNINNLTNTHITNCEIICPTPDVVALFENKMMPIYNKLASNTQENSHLIQLRDWLLPLLMNGQVTVK</sequence>
<dbReference type="Gene3D" id="3.90.220.20">
    <property type="entry name" value="DNA methylase specificity domains"/>
    <property type="match status" value="1"/>
</dbReference>
<evidence type="ECO:0000313" key="3">
    <source>
        <dbReference type="EMBL" id="BBU86328.1"/>
    </source>
</evidence>
<organism evidence="3 4">
    <name type="scientific">Escherichia coli</name>
    <dbReference type="NCBI Taxonomy" id="562"/>
    <lineage>
        <taxon>Bacteria</taxon>
        <taxon>Pseudomonadati</taxon>
        <taxon>Pseudomonadota</taxon>
        <taxon>Gammaproteobacteria</taxon>
        <taxon>Enterobacterales</taxon>
        <taxon>Enterobacteriaceae</taxon>
        <taxon>Escherichia</taxon>
    </lineage>
</organism>
<dbReference type="SUPFAM" id="SSF116734">
    <property type="entry name" value="DNA methylase specificity domain"/>
    <property type="match status" value="1"/>
</dbReference>
<evidence type="ECO:0000256" key="2">
    <source>
        <dbReference type="ARBA" id="ARBA00023125"/>
    </source>
</evidence>
<dbReference type="PANTHER" id="PTHR30408:SF13">
    <property type="entry name" value="TYPE I RESTRICTION ENZYME HINDI SPECIFICITY SUBUNIT"/>
    <property type="match status" value="1"/>
</dbReference>
<dbReference type="InterPro" id="IPR052021">
    <property type="entry name" value="Type-I_RS_S_subunit"/>
</dbReference>
<evidence type="ECO:0000313" key="4">
    <source>
        <dbReference type="Proteomes" id="UP000467488"/>
    </source>
</evidence>
<proteinExistence type="predicted"/>
<dbReference type="REBASE" id="368901">
    <property type="entry name" value="S2.EcoE300ORF77240P"/>
</dbReference>